<evidence type="ECO:0000256" key="7">
    <source>
        <dbReference type="PIRNR" id="PIRNR001123"/>
    </source>
</evidence>
<keyword evidence="12" id="KW-1185">Reference proteome</keyword>
<dbReference type="GO" id="GO:0008237">
    <property type="term" value="F:metallopeptidase activity"/>
    <property type="evidence" value="ECO:0007669"/>
    <property type="project" value="UniProtKB-KW"/>
</dbReference>
<reference evidence="10 13" key="2">
    <citation type="submission" date="2020-08" db="EMBL/GenBank/DDBJ databases">
        <title>Sequencing the genomes of 1000 actinobacteria strains.</title>
        <authorList>
            <person name="Klenk H.-P."/>
        </authorList>
    </citation>
    <scope>NUCLEOTIDE SEQUENCE [LARGE SCALE GENOMIC DNA]</scope>
    <source>
        <strain evidence="10 13">DSM 22242</strain>
    </source>
</reference>
<dbReference type="GeneID" id="93356678"/>
<dbReference type="PANTHER" id="PTHR42994">
    <property type="entry name" value="PEPTIDASE T"/>
    <property type="match status" value="1"/>
</dbReference>
<evidence type="ECO:0000256" key="6">
    <source>
        <dbReference type="ARBA" id="ARBA00023049"/>
    </source>
</evidence>
<evidence type="ECO:0000256" key="5">
    <source>
        <dbReference type="ARBA" id="ARBA00022833"/>
    </source>
</evidence>
<dbReference type="InterPro" id="IPR002933">
    <property type="entry name" value="Peptidase_M20"/>
</dbReference>
<comment type="similarity">
    <text evidence="7">Belongs to the peptidase M42 family.</text>
</comment>
<dbReference type="Gene3D" id="3.30.70.360">
    <property type="match status" value="1"/>
</dbReference>
<evidence type="ECO:0000313" key="10">
    <source>
        <dbReference type="EMBL" id="MBB3171440.1"/>
    </source>
</evidence>
<evidence type="ECO:0000313" key="12">
    <source>
        <dbReference type="Proteomes" id="UP000309454"/>
    </source>
</evidence>
<evidence type="ECO:0000256" key="3">
    <source>
        <dbReference type="ARBA" id="ARBA00022723"/>
    </source>
</evidence>
<evidence type="ECO:0000259" key="9">
    <source>
        <dbReference type="Pfam" id="PF07687"/>
    </source>
</evidence>
<keyword evidence="5" id="KW-0862">Zinc</keyword>
<evidence type="ECO:0000256" key="2">
    <source>
        <dbReference type="ARBA" id="ARBA00022670"/>
    </source>
</evidence>
<comment type="cofactor">
    <cofactor evidence="8">
        <name>a divalent metal cation</name>
        <dbReference type="ChEBI" id="CHEBI:60240"/>
    </cofactor>
    <text evidence="8">Binds 2 divalent metal cations per subunit.</text>
</comment>
<gene>
    <name evidence="11" type="ORF">E5982_08470</name>
    <name evidence="10" type="ORF">FHR31_001258</name>
</gene>
<keyword evidence="2" id="KW-0645">Protease</keyword>
<dbReference type="Gene3D" id="3.40.630.10">
    <property type="entry name" value="Zn peptidases"/>
    <property type="match status" value="1"/>
</dbReference>
<feature type="binding site" evidence="8">
    <location>
        <position position="367"/>
    </location>
    <ligand>
        <name>Zn(2+)</name>
        <dbReference type="ChEBI" id="CHEBI:29105"/>
        <label>2</label>
    </ligand>
</feature>
<keyword evidence="3 8" id="KW-0479">Metal-binding</keyword>
<dbReference type="Proteomes" id="UP000530850">
    <property type="component" value="Unassembled WGS sequence"/>
</dbReference>
<dbReference type="SUPFAM" id="SSF53187">
    <property type="entry name" value="Zn-dependent exopeptidases"/>
    <property type="match status" value="1"/>
</dbReference>
<dbReference type="InterPro" id="IPR001261">
    <property type="entry name" value="ArgE/DapE_CS"/>
</dbReference>
<dbReference type="PROSITE" id="PS00758">
    <property type="entry name" value="ARGE_DAPE_CPG2_1"/>
    <property type="match status" value="1"/>
</dbReference>
<dbReference type="EC" id="3.4.11.4" evidence="10"/>
<evidence type="ECO:0000313" key="11">
    <source>
        <dbReference type="EMBL" id="TJW09869.1"/>
    </source>
</evidence>
<dbReference type="OrthoDB" id="9783294at2"/>
<dbReference type="InterPro" id="IPR036264">
    <property type="entry name" value="Bact_exopeptidase_dim_dom"/>
</dbReference>
<feature type="domain" description="Peptidase M20 dimerisation" evidence="9">
    <location>
        <begin position="205"/>
        <end position="296"/>
    </location>
</feature>
<dbReference type="PIRSF" id="PIRSF001123">
    <property type="entry name" value="PepA_GA"/>
    <property type="match status" value="1"/>
</dbReference>
<evidence type="ECO:0000256" key="4">
    <source>
        <dbReference type="ARBA" id="ARBA00022801"/>
    </source>
</evidence>
<dbReference type="GO" id="GO:0046872">
    <property type="term" value="F:metal ion binding"/>
    <property type="evidence" value="ECO:0007669"/>
    <property type="project" value="UniProtKB-UniRule"/>
</dbReference>
<evidence type="ECO:0000313" key="13">
    <source>
        <dbReference type="Proteomes" id="UP000530850"/>
    </source>
</evidence>
<dbReference type="PANTHER" id="PTHR42994:SF2">
    <property type="entry name" value="PEPTIDASE"/>
    <property type="match status" value="1"/>
</dbReference>
<dbReference type="RefSeq" id="WP_123185369.1">
    <property type="nucleotide sequence ID" value="NZ_CANPEU010000019.1"/>
</dbReference>
<dbReference type="EMBL" id="JACHYA010000003">
    <property type="protein sequence ID" value="MBB3171440.1"/>
    <property type="molecule type" value="Genomic_DNA"/>
</dbReference>
<dbReference type="EMBL" id="SSTM01000006">
    <property type="protein sequence ID" value="TJW09869.1"/>
    <property type="molecule type" value="Genomic_DNA"/>
</dbReference>
<evidence type="ECO:0000256" key="1">
    <source>
        <dbReference type="ARBA" id="ARBA00001947"/>
    </source>
</evidence>
<organism evidence="10 13">
    <name type="scientific">Parvibacter caecicola</name>
    <dbReference type="NCBI Taxonomy" id="747645"/>
    <lineage>
        <taxon>Bacteria</taxon>
        <taxon>Bacillati</taxon>
        <taxon>Actinomycetota</taxon>
        <taxon>Coriobacteriia</taxon>
        <taxon>Coriobacteriales</taxon>
        <taxon>Coriobacteriaceae</taxon>
        <taxon>Parvibacter</taxon>
    </lineage>
</organism>
<comment type="caution">
    <text evidence="10">The sequence shown here is derived from an EMBL/GenBank/DDBJ whole genome shotgun (WGS) entry which is preliminary data.</text>
</comment>
<keyword evidence="6" id="KW-0482">Metalloprotease</keyword>
<accession>A0A3N0AAV1</accession>
<dbReference type="AlphaFoldDB" id="A0A3N0AAV1"/>
<sequence length="403" mass="42593">MNSERLIDSFVTFAQISSPSRHEGAMARVLQPLLEELGFTVRFDDSAAATGSDTGNLIAHLPGTVPGRIAFSAHMDTVEPCENIQVKREMRPAGSLAQRPVDAAGNLFAEDDLVEVLCSAGNTILSGDDKAGLAAIIEGVRTTLEKGTPRPDIQLVFTTCEELSLLGASALPEDAFAPGTPCFVLDANGRPGSIVTQAPCHLTFFADFYGTAAHAGIEPEHGKSAIRMAAAAVDAMQLGRLNDHTTANVGYIMGGCTVNVVPEHCEVRGECRSLIREEALAQRDAMTAAMEKAAADGGGTVEVRWEFSYPEVAYDAEDPLVIRIKDAARLAGLVPRRVKTGGGADANVMGEKGARAITLGIGMTDIHSEEEYIAVRDIEGCARLVQMLIALYARDGQKAVAAG</sequence>
<evidence type="ECO:0000256" key="8">
    <source>
        <dbReference type="PIRSR" id="PIRSR001123-2"/>
    </source>
</evidence>
<dbReference type="InterPro" id="IPR011650">
    <property type="entry name" value="Peptidase_M20_dimer"/>
</dbReference>
<keyword evidence="10" id="KW-0031">Aminopeptidase</keyword>
<reference evidence="11 12" key="1">
    <citation type="submission" date="2019-04" db="EMBL/GenBank/DDBJ databases">
        <title>Microbes associate with the intestines of laboratory mice.</title>
        <authorList>
            <person name="Navarre W."/>
            <person name="Wong E."/>
            <person name="Huang K.C."/>
            <person name="Tropini C."/>
            <person name="Ng K."/>
            <person name="Yu B."/>
        </authorList>
    </citation>
    <scope>NUCLEOTIDE SEQUENCE [LARGE SCALE GENOMIC DNA]</scope>
    <source>
        <strain evidence="11 12">NM48_B13</strain>
    </source>
</reference>
<dbReference type="GO" id="GO:0045148">
    <property type="term" value="F:tripeptide aminopeptidase activity"/>
    <property type="evidence" value="ECO:0007669"/>
    <property type="project" value="UniProtKB-EC"/>
</dbReference>
<comment type="cofactor">
    <cofactor evidence="1">
        <name>Zn(2+)</name>
        <dbReference type="ChEBI" id="CHEBI:29105"/>
    </cofactor>
</comment>
<dbReference type="Pfam" id="PF01546">
    <property type="entry name" value="Peptidase_M20"/>
    <property type="match status" value="1"/>
</dbReference>
<name>A0A3N0AAV1_9ACTN</name>
<dbReference type="Proteomes" id="UP000309454">
    <property type="component" value="Unassembled WGS sequence"/>
</dbReference>
<dbReference type="InterPro" id="IPR008007">
    <property type="entry name" value="Peptidase_M42"/>
</dbReference>
<dbReference type="SUPFAM" id="SSF55031">
    <property type="entry name" value="Bacterial exopeptidase dimerisation domain"/>
    <property type="match status" value="1"/>
</dbReference>
<keyword evidence="4 10" id="KW-0378">Hydrolase</keyword>
<protein>
    <submittedName>
        <fullName evidence="11">M20/M25/M40 family metallo-hydrolase</fullName>
    </submittedName>
    <submittedName>
        <fullName evidence="10">Tripeptide aminopeptidase</fullName>
        <ecNumber evidence="10">3.4.11.4</ecNumber>
    </submittedName>
</protein>
<dbReference type="Pfam" id="PF07687">
    <property type="entry name" value="M20_dimer"/>
    <property type="match status" value="1"/>
</dbReference>
<dbReference type="GO" id="GO:0006508">
    <property type="term" value="P:proteolysis"/>
    <property type="evidence" value="ECO:0007669"/>
    <property type="project" value="UniProtKB-KW"/>
</dbReference>
<proteinExistence type="inferred from homology"/>